<name>A0A382AIJ0_9ZZZZ</name>
<proteinExistence type="predicted"/>
<evidence type="ECO:0000313" key="2">
    <source>
        <dbReference type="EMBL" id="SVB01316.1"/>
    </source>
</evidence>
<dbReference type="AlphaFoldDB" id="A0A382AIJ0"/>
<reference evidence="2" key="1">
    <citation type="submission" date="2018-05" db="EMBL/GenBank/DDBJ databases">
        <authorList>
            <person name="Lanie J.A."/>
            <person name="Ng W.-L."/>
            <person name="Kazmierczak K.M."/>
            <person name="Andrzejewski T.M."/>
            <person name="Davidsen T.M."/>
            <person name="Wayne K.J."/>
            <person name="Tettelin H."/>
            <person name="Glass J.I."/>
            <person name="Rusch D."/>
            <person name="Podicherti R."/>
            <person name="Tsui H.-C.T."/>
            <person name="Winkler M.E."/>
        </authorList>
    </citation>
    <scope>NUCLEOTIDE SEQUENCE</scope>
</reference>
<keyword evidence="1" id="KW-0812">Transmembrane</keyword>
<feature type="transmembrane region" description="Helical" evidence="1">
    <location>
        <begin position="12"/>
        <end position="30"/>
    </location>
</feature>
<organism evidence="2">
    <name type="scientific">marine metagenome</name>
    <dbReference type="NCBI Taxonomy" id="408172"/>
    <lineage>
        <taxon>unclassified sequences</taxon>
        <taxon>metagenomes</taxon>
        <taxon>ecological metagenomes</taxon>
    </lineage>
</organism>
<feature type="non-terminal residue" evidence="2">
    <location>
        <position position="187"/>
    </location>
</feature>
<evidence type="ECO:0008006" key="3">
    <source>
        <dbReference type="Google" id="ProtNLM"/>
    </source>
</evidence>
<sequence>MIRQSLDHPKRTIILSIIFTILMASGLRFFTIDDDMLKMMPESLESRISWNNIQEEFGSTEVIFIAFGHEGEKIFQPDALATLWDLSEALNVSNWVDEVTSISTSSRMDNVDGFMEIDDLQLYRNLTYNEVNDIQLYLDKNEKIKKQLVSRNGDYLVAIVQPFDSIELVSFVAEIKSIADTILQDYD</sequence>
<gene>
    <name evidence="2" type="ORF">METZ01_LOCUS154170</name>
</gene>
<accession>A0A382AIJ0</accession>
<dbReference type="EMBL" id="UINC01025547">
    <property type="protein sequence ID" value="SVB01316.1"/>
    <property type="molecule type" value="Genomic_DNA"/>
</dbReference>
<protein>
    <recommendedName>
        <fullName evidence="3">Membrane transport protein MMPL domain-containing protein</fullName>
    </recommendedName>
</protein>
<keyword evidence="1" id="KW-0472">Membrane</keyword>
<keyword evidence="1" id="KW-1133">Transmembrane helix</keyword>
<evidence type="ECO:0000256" key="1">
    <source>
        <dbReference type="SAM" id="Phobius"/>
    </source>
</evidence>